<name>A0ACB9I8K8_9ASTR</name>
<accession>A0ACB9I8K8</accession>
<reference evidence="1 2" key="2">
    <citation type="journal article" date="2022" name="Mol. Ecol. Resour.">
        <title>The genomes of chicory, endive, great burdock and yacon provide insights into Asteraceae paleo-polyploidization history and plant inulin production.</title>
        <authorList>
            <person name="Fan W."/>
            <person name="Wang S."/>
            <person name="Wang H."/>
            <person name="Wang A."/>
            <person name="Jiang F."/>
            <person name="Liu H."/>
            <person name="Zhao H."/>
            <person name="Xu D."/>
            <person name="Zhang Y."/>
        </authorList>
    </citation>
    <scope>NUCLEOTIDE SEQUENCE [LARGE SCALE GENOMIC DNA]</scope>
    <source>
        <strain evidence="2">cv. Yunnan</strain>
        <tissue evidence="1">Leaves</tissue>
    </source>
</reference>
<dbReference type="EMBL" id="CM042027">
    <property type="protein sequence ID" value="KAI3803845.1"/>
    <property type="molecule type" value="Genomic_DNA"/>
</dbReference>
<comment type="caution">
    <text evidence="1">The sequence shown here is derived from an EMBL/GenBank/DDBJ whole genome shotgun (WGS) entry which is preliminary data.</text>
</comment>
<evidence type="ECO:0000313" key="2">
    <source>
        <dbReference type="Proteomes" id="UP001056120"/>
    </source>
</evidence>
<dbReference type="Proteomes" id="UP001056120">
    <property type="component" value="Linkage Group LG10"/>
</dbReference>
<reference evidence="2" key="1">
    <citation type="journal article" date="2022" name="Mol. Ecol. Resour.">
        <title>The genomes of chicory, endive, great burdock and yacon provide insights into Asteraceae palaeo-polyploidization history and plant inulin production.</title>
        <authorList>
            <person name="Fan W."/>
            <person name="Wang S."/>
            <person name="Wang H."/>
            <person name="Wang A."/>
            <person name="Jiang F."/>
            <person name="Liu H."/>
            <person name="Zhao H."/>
            <person name="Xu D."/>
            <person name="Zhang Y."/>
        </authorList>
    </citation>
    <scope>NUCLEOTIDE SEQUENCE [LARGE SCALE GENOMIC DNA]</scope>
    <source>
        <strain evidence="2">cv. Yunnan</strain>
    </source>
</reference>
<sequence length="512" mass="57510">MENLLRDDRSEGPPWTRLLTDTNPNENFVTASPELTVSSDSSADRFEKKTRELPNLSDCHGCAVRINYTNPRERLQPLDSMWRIVLLCKNCTKRVNSSELCPYCFSAVIDEYDCFKCRDCQHSIHKDCVARYSLRSGLSVCVDCWIPDAFANLVRARKMKFRIRNNECCEQAATFPESRASVGGTNEPELFLEEVERKVAAAGKASENALRKAVVAKNAVGLAKGVLSVVASRKVAGGCETTVVDDADLAVLLHRVINSSLRISKYACLRSFFERDDALTACYSRRRAGKKKIILMNSSTLDAPLICYSRRCRKRCLRNSASMNAPLICYSRRRSGCNAGLHDKECECFICKTSEQTDEHVSISSADLKACDRGSNSKNGFNGNNGQGNDAGRIAMKPHRYLLKYYRIGKGEPRHSVSVKNSDCSYFDFANLYTEGMTNTRNSANDNECHEICEKIDDSTNRFLLKYKRISRSKKKISCKVEEFSTMLPLNHPMESTTLSDSRPCFSSQGEL</sequence>
<evidence type="ECO:0000313" key="1">
    <source>
        <dbReference type="EMBL" id="KAI3803845.1"/>
    </source>
</evidence>
<protein>
    <submittedName>
        <fullName evidence="1">Uncharacterized protein</fullName>
    </submittedName>
</protein>
<proteinExistence type="predicted"/>
<gene>
    <name evidence="1" type="ORF">L1987_32008</name>
</gene>
<organism evidence="1 2">
    <name type="scientific">Smallanthus sonchifolius</name>
    <dbReference type="NCBI Taxonomy" id="185202"/>
    <lineage>
        <taxon>Eukaryota</taxon>
        <taxon>Viridiplantae</taxon>
        <taxon>Streptophyta</taxon>
        <taxon>Embryophyta</taxon>
        <taxon>Tracheophyta</taxon>
        <taxon>Spermatophyta</taxon>
        <taxon>Magnoliopsida</taxon>
        <taxon>eudicotyledons</taxon>
        <taxon>Gunneridae</taxon>
        <taxon>Pentapetalae</taxon>
        <taxon>asterids</taxon>
        <taxon>campanulids</taxon>
        <taxon>Asterales</taxon>
        <taxon>Asteraceae</taxon>
        <taxon>Asteroideae</taxon>
        <taxon>Heliantheae alliance</taxon>
        <taxon>Millerieae</taxon>
        <taxon>Smallanthus</taxon>
    </lineage>
</organism>
<keyword evidence="2" id="KW-1185">Reference proteome</keyword>